<keyword evidence="4" id="KW-1133">Transmembrane helix</keyword>
<dbReference type="AlphaFoldDB" id="A0A6J6ILP2"/>
<keyword evidence="1" id="KW-0808">Transferase</keyword>
<accession>A0A6J6ILP2</accession>
<keyword evidence="4" id="KW-0472">Membrane</keyword>
<organism evidence="5">
    <name type="scientific">freshwater metagenome</name>
    <dbReference type="NCBI Taxonomy" id="449393"/>
    <lineage>
        <taxon>unclassified sequences</taxon>
        <taxon>metagenomes</taxon>
        <taxon>ecological metagenomes</taxon>
    </lineage>
</organism>
<feature type="transmembrane region" description="Helical" evidence="4">
    <location>
        <begin position="94"/>
        <end position="116"/>
    </location>
</feature>
<protein>
    <submittedName>
        <fullName evidence="5">Unannotated protein</fullName>
    </submittedName>
</protein>
<dbReference type="GO" id="GO:0016301">
    <property type="term" value="F:kinase activity"/>
    <property type="evidence" value="ECO:0007669"/>
    <property type="project" value="UniProtKB-KW"/>
</dbReference>
<feature type="transmembrane region" description="Helical" evidence="4">
    <location>
        <begin position="288"/>
        <end position="306"/>
    </location>
</feature>
<name>A0A6J6ILP2_9ZZZZ</name>
<feature type="transmembrane region" description="Helical" evidence="4">
    <location>
        <begin position="313"/>
        <end position="344"/>
    </location>
</feature>
<sequence length="580" mass="62801">MSEKFLTPKTNLREAINNASGPVALSNRVLLQFAPISFVLVLISNPSRLSGSYLEWALVATVGLIATVLVLLAFRATVLPSVEGREPRPFMSSIAYTVAGAVRGTSVYLTGAALGIMPPGEFIYRLVGGPLFVYGAVSMLAIFNASRLRHEKTLAELEVEKAELDELRGGIRERIRLQRADLLKRVQGVLAPVVDEVKSQLQSSPSELSSRLRDVVETVVRPLSHDIGKGSKVDDEVSLISKRAAFAAAKSRFPATLSAGSMIVPELLFFSTASIAITATAINFPGDVLPASLISLLSVFLGYKILQTSLSKLWVPFAIALLISILGAVMVSFLTEFVLILFGFNLEPYLFWQFVLSQVLLTLITFYMQFLRTQRRDAELEMTRVVSDLAILNSQLRQEVWLNRRRIASILHGSVQAALYASAIRLAKLEAPTAQDIDAVQSDIAAAISKLESTDCVETFVGVLEQIREVWDGAVEVQLPVLSAELVSQIEANPVTSACAAEVVREAVSNAVKHGKAEHIVIEVEKSGSHLLGITVSNDGQPLPAEVEAGYGSTIMDEVAFSWQLENRGGFTVLGAAIAI</sequence>
<feature type="transmembrane region" description="Helical" evidence="4">
    <location>
        <begin position="53"/>
        <end position="74"/>
    </location>
</feature>
<evidence type="ECO:0000256" key="3">
    <source>
        <dbReference type="SAM" id="Coils"/>
    </source>
</evidence>
<feature type="transmembrane region" description="Helical" evidence="4">
    <location>
        <begin position="350"/>
        <end position="368"/>
    </location>
</feature>
<keyword evidence="3" id="KW-0175">Coiled coil</keyword>
<dbReference type="GO" id="GO:0000160">
    <property type="term" value="P:phosphorelay signal transduction system"/>
    <property type="evidence" value="ECO:0007669"/>
    <property type="project" value="UniProtKB-KW"/>
</dbReference>
<reference evidence="5" key="1">
    <citation type="submission" date="2020-05" db="EMBL/GenBank/DDBJ databases">
        <authorList>
            <person name="Chiriac C."/>
            <person name="Salcher M."/>
            <person name="Ghai R."/>
            <person name="Kavagutti S V."/>
        </authorList>
    </citation>
    <scope>NUCLEOTIDE SEQUENCE</scope>
</reference>
<feature type="transmembrane region" description="Helical" evidence="4">
    <location>
        <begin position="29"/>
        <end position="47"/>
    </location>
</feature>
<dbReference type="InterPro" id="IPR036890">
    <property type="entry name" value="HATPase_C_sf"/>
</dbReference>
<feature type="transmembrane region" description="Helical" evidence="4">
    <location>
        <begin position="122"/>
        <end position="143"/>
    </location>
</feature>
<dbReference type="EMBL" id="CAEZVD010000102">
    <property type="protein sequence ID" value="CAB4625482.1"/>
    <property type="molecule type" value="Genomic_DNA"/>
</dbReference>
<proteinExistence type="predicted"/>
<evidence type="ECO:0000256" key="1">
    <source>
        <dbReference type="ARBA" id="ARBA00022679"/>
    </source>
</evidence>
<evidence type="ECO:0000256" key="4">
    <source>
        <dbReference type="SAM" id="Phobius"/>
    </source>
</evidence>
<dbReference type="InterPro" id="IPR050482">
    <property type="entry name" value="Sensor_HK_TwoCompSys"/>
</dbReference>
<evidence type="ECO:0000313" key="5">
    <source>
        <dbReference type="EMBL" id="CAB4625482.1"/>
    </source>
</evidence>
<feature type="transmembrane region" description="Helical" evidence="4">
    <location>
        <begin position="262"/>
        <end position="282"/>
    </location>
</feature>
<keyword evidence="4" id="KW-0812">Transmembrane</keyword>
<evidence type="ECO:0000256" key="2">
    <source>
        <dbReference type="ARBA" id="ARBA00022777"/>
    </source>
</evidence>
<keyword evidence="2" id="KW-0418">Kinase</keyword>
<dbReference type="SUPFAM" id="SSF55874">
    <property type="entry name" value="ATPase domain of HSP90 chaperone/DNA topoisomerase II/histidine kinase"/>
    <property type="match status" value="1"/>
</dbReference>
<dbReference type="Gene3D" id="3.30.565.10">
    <property type="entry name" value="Histidine kinase-like ATPase, C-terminal domain"/>
    <property type="match status" value="1"/>
</dbReference>
<dbReference type="PANTHER" id="PTHR24421">
    <property type="entry name" value="NITRATE/NITRITE SENSOR PROTEIN NARX-RELATED"/>
    <property type="match status" value="1"/>
</dbReference>
<feature type="coiled-coil region" evidence="3">
    <location>
        <begin position="145"/>
        <end position="174"/>
    </location>
</feature>
<gene>
    <name evidence="5" type="ORF">UFOPK1909_00853</name>
</gene>